<accession>A0ABM8KY22</accession>
<gene>
    <name evidence="1" type="ORF">LMG1873_02858</name>
</gene>
<comment type="caution">
    <text evidence="1">The sequence shown here is derived from an EMBL/GenBank/DDBJ whole genome shotgun (WGS) entry which is preliminary data.</text>
</comment>
<protein>
    <submittedName>
        <fullName evidence="1">Uncharacterized protein</fullName>
    </submittedName>
</protein>
<evidence type="ECO:0000313" key="1">
    <source>
        <dbReference type="EMBL" id="CAB3704573.1"/>
    </source>
</evidence>
<proteinExistence type="predicted"/>
<dbReference type="Proteomes" id="UP000494116">
    <property type="component" value="Unassembled WGS sequence"/>
</dbReference>
<evidence type="ECO:0000313" key="2">
    <source>
        <dbReference type="Proteomes" id="UP000494116"/>
    </source>
</evidence>
<sequence>MSNFPVMPFRPVQAGYGPNLGDGSQRIGLEGGSGRYRAGVQGASHMVPVTYVVFGEEYDVLMGFWRNMRRFGGGPFHADLAIDSSTSRRYVAHFMPGSARPVPIGGNGWTVTFQLEVDSLPEFDDATLDYWGSLVMMLAIYGSISAAKEILDLLAKLVNEDLPHA</sequence>
<dbReference type="RefSeq" id="WP_061302564.1">
    <property type="nucleotide sequence ID" value="NZ_CADIJS010000002.1"/>
</dbReference>
<reference evidence="1 2" key="1">
    <citation type="submission" date="2020-04" db="EMBL/GenBank/DDBJ databases">
        <authorList>
            <person name="De Canck E."/>
        </authorList>
    </citation>
    <scope>NUCLEOTIDE SEQUENCE [LARGE SCALE GENOMIC DNA]</scope>
    <source>
        <strain evidence="1 2">LMG 1873</strain>
    </source>
</reference>
<dbReference type="EMBL" id="CADIJS010000002">
    <property type="protein sequence ID" value="CAB3704573.1"/>
    <property type="molecule type" value="Genomic_DNA"/>
</dbReference>
<organism evidence="1 2">
    <name type="scientific">Achromobacter piechaudii</name>
    <dbReference type="NCBI Taxonomy" id="72556"/>
    <lineage>
        <taxon>Bacteria</taxon>
        <taxon>Pseudomonadati</taxon>
        <taxon>Pseudomonadota</taxon>
        <taxon>Betaproteobacteria</taxon>
        <taxon>Burkholderiales</taxon>
        <taxon>Alcaligenaceae</taxon>
        <taxon>Achromobacter</taxon>
    </lineage>
</organism>
<keyword evidence="2" id="KW-1185">Reference proteome</keyword>
<name>A0ABM8KY22_9BURK</name>